<dbReference type="STRING" id="2594813.A0A395MF30"/>
<dbReference type="SUPFAM" id="SSF53098">
    <property type="entry name" value="Ribonuclease H-like"/>
    <property type="match status" value="1"/>
</dbReference>
<dbReference type="InterPro" id="IPR036397">
    <property type="entry name" value="RNaseH_sf"/>
</dbReference>
<evidence type="ECO:0000256" key="1">
    <source>
        <dbReference type="SAM" id="MobiDB-lite"/>
    </source>
</evidence>
<feature type="compositionally biased region" description="Acidic residues" evidence="1">
    <location>
        <begin position="325"/>
        <end position="341"/>
    </location>
</feature>
<dbReference type="Proteomes" id="UP000265631">
    <property type="component" value="Unassembled WGS sequence"/>
</dbReference>
<dbReference type="InterPro" id="IPR012337">
    <property type="entry name" value="RNaseH-like_sf"/>
</dbReference>
<dbReference type="EMBL" id="PXXK01000334">
    <property type="protein sequence ID" value="RFN45873.1"/>
    <property type="molecule type" value="Genomic_DNA"/>
</dbReference>
<comment type="caution">
    <text evidence="2">The sequence shown here is derived from an EMBL/GenBank/DDBJ whole genome shotgun (WGS) entry which is preliminary data.</text>
</comment>
<dbReference type="AlphaFoldDB" id="A0A395MF30"/>
<evidence type="ECO:0000313" key="3">
    <source>
        <dbReference type="Proteomes" id="UP000265631"/>
    </source>
</evidence>
<name>A0A395MF30_9HYPO</name>
<reference evidence="2 3" key="1">
    <citation type="journal article" date="2018" name="PLoS Pathog.">
        <title>Evolution of structural diversity of trichothecenes, a family of toxins produced by plant pathogenic and entomopathogenic fungi.</title>
        <authorList>
            <person name="Proctor R.H."/>
            <person name="McCormick S.P."/>
            <person name="Kim H.S."/>
            <person name="Cardoza R.E."/>
            <person name="Stanley A.M."/>
            <person name="Lindo L."/>
            <person name="Kelly A."/>
            <person name="Brown D.W."/>
            <person name="Lee T."/>
            <person name="Vaughan M.M."/>
            <person name="Alexander N.J."/>
            <person name="Busman M."/>
            <person name="Gutierrez S."/>
        </authorList>
    </citation>
    <scope>NUCLEOTIDE SEQUENCE [LARGE SCALE GENOMIC DNA]</scope>
    <source>
        <strain evidence="2 3">NRRL 13405</strain>
    </source>
</reference>
<dbReference type="Gene3D" id="3.30.420.10">
    <property type="entry name" value="Ribonuclease H-like superfamily/Ribonuclease H"/>
    <property type="match status" value="1"/>
</dbReference>
<protein>
    <submittedName>
        <fullName evidence="2">NADPh2 dehydrogenase</fullName>
    </submittedName>
</protein>
<sequence length="420" mass="46773">MPVVPNFPEPITDLYADQGYFSRLQRAFETAFAAWNKVPHVLTRPPFHSIKHSAAERNEVPDVPETAADVPAYLTTRPCIQPEIIINHRDEAFRRAGCASAKPTSASRLVLWTDASAQKGTAAGWAVAFWDGLNWVRITARGPTVTKKTKPHVSIAELQAIGLALEYAVQFVERKTEDEVPLQIFEVYTDSQPSLILLRDAKRDLSNHKMSKLLRKSKQSGKIVRDVSLKIKKLEEAGVHTEFHWVPRSATLGNMLADKGAGLARLAGEGRYTVDNALVEMMPRPRDEYQWKSGQLPLAHSHEFVDRSCMAEHIASMLEGREITSVEDETMEDTPGESLEDSPEKRPETPEGNPEETLEKAPDSAPEETAAETPGENLEESPKRSPEEISEEESQEESQDSDLNLDLLYAGRGRVGTDRS</sequence>
<organism evidence="2 3">
    <name type="scientific">Fusarium flagelliforme</name>
    <dbReference type="NCBI Taxonomy" id="2675880"/>
    <lineage>
        <taxon>Eukaryota</taxon>
        <taxon>Fungi</taxon>
        <taxon>Dikarya</taxon>
        <taxon>Ascomycota</taxon>
        <taxon>Pezizomycotina</taxon>
        <taxon>Sordariomycetes</taxon>
        <taxon>Hypocreomycetidae</taxon>
        <taxon>Hypocreales</taxon>
        <taxon>Nectriaceae</taxon>
        <taxon>Fusarium</taxon>
        <taxon>Fusarium incarnatum-equiseti species complex</taxon>
    </lineage>
</organism>
<evidence type="ECO:0000313" key="2">
    <source>
        <dbReference type="EMBL" id="RFN45873.1"/>
    </source>
</evidence>
<feature type="region of interest" description="Disordered" evidence="1">
    <location>
        <begin position="319"/>
        <end position="420"/>
    </location>
</feature>
<gene>
    <name evidence="2" type="ORF">FIE12Z_9862</name>
</gene>
<dbReference type="GO" id="GO:0003676">
    <property type="term" value="F:nucleic acid binding"/>
    <property type="evidence" value="ECO:0007669"/>
    <property type="project" value="InterPro"/>
</dbReference>
<feature type="compositionally biased region" description="Acidic residues" evidence="1">
    <location>
        <begin position="388"/>
        <end position="400"/>
    </location>
</feature>
<proteinExistence type="predicted"/>
<keyword evidence="3" id="KW-1185">Reference proteome</keyword>
<accession>A0A395MF30</accession>